<evidence type="ECO:0000313" key="8">
    <source>
        <dbReference type="EMBL" id="CAE7725054.1"/>
    </source>
</evidence>
<proteinExistence type="inferred from homology"/>
<dbReference type="PROSITE" id="PS51820">
    <property type="entry name" value="PA14"/>
    <property type="match status" value="1"/>
</dbReference>
<dbReference type="PRINTS" id="PR00133">
    <property type="entry name" value="GLHYDRLASE3"/>
</dbReference>
<reference evidence="8" key="1">
    <citation type="submission" date="2021-02" db="EMBL/GenBank/DDBJ databases">
        <authorList>
            <person name="Dougan E. K."/>
            <person name="Rhodes N."/>
            <person name="Thang M."/>
            <person name="Chan C."/>
        </authorList>
    </citation>
    <scope>NUCLEOTIDE SEQUENCE</scope>
</reference>
<protein>
    <recommendedName>
        <fullName evidence="3">beta-glucosidase</fullName>
        <ecNumber evidence="3">3.2.1.21</ecNumber>
    </recommendedName>
</protein>
<dbReference type="GO" id="GO:0008422">
    <property type="term" value="F:beta-glucosidase activity"/>
    <property type="evidence" value="ECO:0007669"/>
    <property type="project" value="UniProtKB-EC"/>
</dbReference>
<dbReference type="Gene3D" id="3.40.50.1700">
    <property type="entry name" value="Glycoside hydrolase family 3 C-terminal domain"/>
    <property type="match status" value="1"/>
</dbReference>
<keyword evidence="6" id="KW-1133">Transmembrane helix</keyword>
<accession>A0A812XFJ9</accession>
<evidence type="ECO:0000256" key="2">
    <source>
        <dbReference type="ARBA" id="ARBA00005336"/>
    </source>
</evidence>
<evidence type="ECO:0000256" key="1">
    <source>
        <dbReference type="ARBA" id="ARBA00000448"/>
    </source>
</evidence>
<comment type="similarity">
    <text evidence="2">Belongs to the glycosyl hydrolase 3 family.</text>
</comment>
<dbReference type="Pfam" id="PF07691">
    <property type="entry name" value="PA14"/>
    <property type="match status" value="1"/>
</dbReference>
<dbReference type="InterPro" id="IPR037524">
    <property type="entry name" value="PA14/GLEYA"/>
</dbReference>
<dbReference type="InterPro" id="IPR017853">
    <property type="entry name" value="GH"/>
</dbReference>
<evidence type="ECO:0000259" key="7">
    <source>
        <dbReference type="PROSITE" id="PS51820"/>
    </source>
</evidence>
<evidence type="ECO:0000313" key="9">
    <source>
        <dbReference type="Proteomes" id="UP000649617"/>
    </source>
</evidence>
<dbReference type="Pfam" id="PF00933">
    <property type="entry name" value="Glyco_hydro_3"/>
    <property type="match status" value="1"/>
</dbReference>
<name>A0A812XFJ9_SYMPI</name>
<gene>
    <name evidence="8" type="primary">cbg-1</name>
    <name evidence="8" type="ORF">SPIL2461_LOCUS20727</name>
</gene>
<keyword evidence="5" id="KW-0326">Glycosidase</keyword>
<keyword evidence="6" id="KW-0472">Membrane</keyword>
<dbReference type="PANTHER" id="PTHR42715">
    <property type="entry name" value="BETA-GLUCOSIDASE"/>
    <property type="match status" value="1"/>
</dbReference>
<dbReference type="Gene3D" id="2.60.120.260">
    <property type="entry name" value="Galactose-binding domain-like"/>
    <property type="match status" value="1"/>
</dbReference>
<comment type="caution">
    <text evidence="8">The sequence shown here is derived from an EMBL/GenBank/DDBJ whole genome shotgun (WGS) entry which is preliminary data.</text>
</comment>
<dbReference type="GO" id="GO:0009251">
    <property type="term" value="P:glucan catabolic process"/>
    <property type="evidence" value="ECO:0007669"/>
    <property type="project" value="TreeGrafter"/>
</dbReference>
<dbReference type="InterPro" id="IPR050288">
    <property type="entry name" value="Cellulose_deg_GH3"/>
</dbReference>
<dbReference type="PANTHER" id="PTHR42715:SF3">
    <property type="entry name" value="BETA-GLUCOSIDASE B-RELATED"/>
    <property type="match status" value="1"/>
</dbReference>
<evidence type="ECO:0000256" key="5">
    <source>
        <dbReference type="ARBA" id="ARBA00023295"/>
    </source>
</evidence>
<feature type="domain" description="PA14" evidence="7">
    <location>
        <begin position="399"/>
        <end position="562"/>
    </location>
</feature>
<feature type="transmembrane region" description="Helical" evidence="6">
    <location>
        <begin position="24"/>
        <end position="43"/>
    </location>
</feature>
<evidence type="ECO:0000256" key="4">
    <source>
        <dbReference type="ARBA" id="ARBA00022801"/>
    </source>
</evidence>
<dbReference type="InterPro" id="IPR011658">
    <property type="entry name" value="PA14_dom"/>
</dbReference>
<keyword evidence="4" id="KW-0378">Hydrolase</keyword>
<dbReference type="InterPro" id="IPR001764">
    <property type="entry name" value="Glyco_hydro_3_N"/>
</dbReference>
<dbReference type="EC" id="3.2.1.21" evidence="3"/>
<comment type="catalytic activity">
    <reaction evidence="1">
        <text>Hydrolysis of terminal, non-reducing beta-D-glucosyl residues with release of beta-D-glucose.</text>
        <dbReference type="EC" id="3.2.1.21"/>
    </reaction>
</comment>
<dbReference type="Pfam" id="PF01915">
    <property type="entry name" value="Glyco_hydro_3_C"/>
    <property type="match status" value="1"/>
</dbReference>
<dbReference type="Gene3D" id="3.20.20.300">
    <property type="entry name" value="Glycoside hydrolase, family 3, N-terminal domain"/>
    <property type="match status" value="2"/>
</dbReference>
<sequence>MALVREGRTQGHSHQRVRHGKDSLIRVAMALAALVVLGSSVTFSAPNANRLLKIGPATVSRMSAVINAAARELLEQLTLDEISGLIGFWSNAGVPRLGLPALQMTDGPSGARGPMPGFSSACTPCGAALGATWDPDLCRKVGALLGQETKVKGAQILLGPTVNLQRHPLGGRNFECFSEDPHLSAALAAAYIEGVQAEGVACCVKHLVANDQEHRRSYISAEVSEKLALREVYLVPFEAPSMFYKDRLSRLFFGDPDSRAAMTKPRALAVLKVMARLGLHPGAPQPPPPAASPNSPELRELLASAAAEAVVLLKIGADLGSGGPLPLRRGRVAVLGPTGRRIITQGGGSAAVEENAGSPDLVEALERRLGPGAVTYARGTDAPTRLLPPPKPSELRAVEGEGLLQAEFVETASWDQFPEGLPGAVKAIRALNFGFFTGVYYNEDPPSRKFHPSGPWAARYRGHLTPERTGRHQLSLAGTGRFRLMVQGECLIDMAGDGESLEMGGFLGDLGTEHRAEVQLLEGEQVEICVLWAPGPIRPSRMHLGFRYKPWASEADLHAEATGLASAADAAVIVLGSPDGESEGRDQGFSQPGLDLVRAVTAVQPRTIVCLNVGCPKQLPPDLLESVGAVVACWLGGQEAAEGLARILCGEGWGPCGRLPATWPYKLEDTATQGDPARYPGVGTQVFYSEGILVGHRWFQSQSIAPQFCFGYGLAYTTFEYSSADRLSLLVQMLSWNFLSMCGIADRTPARRLYKSSPSEALKRDAGGSFS</sequence>
<dbReference type="InterPro" id="IPR002772">
    <property type="entry name" value="Glyco_hydro_3_C"/>
</dbReference>
<dbReference type="InterPro" id="IPR036962">
    <property type="entry name" value="Glyco_hydro_3_N_sf"/>
</dbReference>
<dbReference type="SUPFAM" id="SSF52279">
    <property type="entry name" value="Beta-D-glucan exohydrolase, C-terminal domain"/>
    <property type="match status" value="1"/>
</dbReference>
<keyword evidence="9" id="KW-1185">Reference proteome</keyword>
<dbReference type="OrthoDB" id="47059at2759"/>
<keyword evidence="6" id="KW-0812">Transmembrane</keyword>
<evidence type="ECO:0000256" key="6">
    <source>
        <dbReference type="SAM" id="Phobius"/>
    </source>
</evidence>
<feature type="non-terminal residue" evidence="8">
    <location>
        <position position="771"/>
    </location>
</feature>
<organism evidence="8 9">
    <name type="scientific">Symbiodinium pilosum</name>
    <name type="common">Dinoflagellate</name>
    <dbReference type="NCBI Taxonomy" id="2952"/>
    <lineage>
        <taxon>Eukaryota</taxon>
        <taxon>Sar</taxon>
        <taxon>Alveolata</taxon>
        <taxon>Dinophyceae</taxon>
        <taxon>Suessiales</taxon>
        <taxon>Symbiodiniaceae</taxon>
        <taxon>Symbiodinium</taxon>
    </lineage>
</organism>
<evidence type="ECO:0000256" key="3">
    <source>
        <dbReference type="ARBA" id="ARBA00012744"/>
    </source>
</evidence>
<dbReference type="EMBL" id="CAJNIZ010045613">
    <property type="protein sequence ID" value="CAE7725054.1"/>
    <property type="molecule type" value="Genomic_DNA"/>
</dbReference>
<dbReference type="SUPFAM" id="SSF51445">
    <property type="entry name" value="(Trans)glycosidases"/>
    <property type="match status" value="1"/>
</dbReference>
<dbReference type="Proteomes" id="UP000649617">
    <property type="component" value="Unassembled WGS sequence"/>
</dbReference>
<dbReference type="AlphaFoldDB" id="A0A812XFJ9"/>
<dbReference type="InterPro" id="IPR036881">
    <property type="entry name" value="Glyco_hydro_3_C_sf"/>
</dbReference>